<feature type="region of interest" description="Disordered" evidence="1">
    <location>
        <begin position="274"/>
        <end position="293"/>
    </location>
</feature>
<keyword evidence="4" id="KW-1185">Reference proteome</keyword>
<dbReference type="AlphaFoldDB" id="A0A841DWH7"/>
<proteinExistence type="predicted"/>
<name>A0A841DWH7_9ACTN</name>
<evidence type="ECO:0000259" key="2">
    <source>
        <dbReference type="Pfam" id="PF12697"/>
    </source>
</evidence>
<dbReference type="Proteomes" id="UP000558997">
    <property type="component" value="Unassembled WGS sequence"/>
</dbReference>
<gene>
    <name evidence="3" type="ORF">HDA44_002969</name>
</gene>
<dbReference type="Pfam" id="PF12697">
    <property type="entry name" value="Abhydrolase_6"/>
    <property type="match status" value="1"/>
</dbReference>
<comment type="caution">
    <text evidence="3">The sequence shown here is derived from an EMBL/GenBank/DDBJ whole genome shotgun (WGS) entry which is preliminary data.</text>
</comment>
<feature type="domain" description="AB hydrolase-1" evidence="2">
    <location>
        <begin position="33"/>
        <end position="248"/>
    </location>
</feature>
<dbReference type="InterPro" id="IPR000073">
    <property type="entry name" value="AB_hydrolase_1"/>
</dbReference>
<dbReference type="InterPro" id="IPR029058">
    <property type="entry name" value="AB_hydrolase_fold"/>
</dbReference>
<dbReference type="GO" id="GO:0003824">
    <property type="term" value="F:catalytic activity"/>
    <property type="evidence" value="ECO:0007669"/>
    <property type="project" value="UniProtKB-ARBA"/>
</dbReference>
<evidence type="ECO:0000313" key="3">
    <source>
        <dbReference type="EMBL" id="MBB5979628.1"/>
    </source>
</evidence>
<evidence type="ECO:0000256" key="1">
    <source>
        <dbReference type="SAM" id="MobiDB-lite"/>
    </source>
</evidence>
<accession>A0A841DWH7</accession>
<dbReference type="RefSeq" id="WP_184834737.1">
    <property type="nucleotide sequence ID" value="NZ_BAAAVN010000006.1"/>
</dbReference>
<organism evidence="3 4">
    <name type="scientific">Kribbella solani</name>
    <dbReference type="NCBI Taxonomy" id="236067"/>
    <lineage>
        <taxon>Bacteria</taxon>
        <taxon>Bacillati</taxon>
        <taxon>Actinomycetota</taxon>
        <taxon>Actinomycetes</taxon>
        <taxon>Propionibacteriales</taxon>
        <taxon>Kribbellaceae</taxon>
        <taxon>Kribbella</taxon>
    </lineage>
</organism>
<sequence>MRTAELTQGTVTSRDGTEIGYYRTGANDQAPAVVVLHGSMESARSHLLLAEALADEFTVYLPDRRGRGLSGPHRPGHGVRTEVEDLQAVLSATGAELVFGVSAGGAVVLETTRTTAGTADTSAGTLPALRRVAVYEPALVADAAPHRAWLARFDEEIARGDVAGAMVTSMFGFEMAPAFLKVMPRGLLRLMTEKMMAKDERQAAAGAVTMRGLAPTIHAEGTIVAELAGTFDAFRAVQAEVLLMGGSKGLRGLTPGRDALEKVLPHCTRIEFDGYDHGSSSDPGGLNPTGKPEAVRRIATELKSFFNR</sequence>
<dbReference type="Gene3D" id="3.40.50.1820">
    <property type="entry name" value="alpha/beta hydrolase"/>
    <property type="match status" value="1"/>
</dbReference>
<protein>
    <submittedName>
        <fullName evidence="3">Pimeloyl-ACP methyl ester carboxylesterase</fullName>
    </submittedName>
</protein>
<dbReference type="SUPFAM" id="SSF53474">
    <property type="entry name" value="alpha/beta-Hydrolases"/>
    <property type="match status" value="1"/>
</dbReference>
<reference evidence="3 4" key="1">
    <citation type="submission" date="2020-08" db="EMBL/GenBank/DDBJ databases">
        <title>Sequencing the genomes of 1000 actinobacteria strains.</title>
        <authorList>
            <person name="Klenk H.-P."/>
        </authorList>
    </citation>
    <scope>NUCLEOTIDE SEQUENCE [LARGE SCALE GENOMIC DNA]</scope>
    <source>
        <strain evidence="3 4">DSM 17294</strain>
    </source>
</reference>
<dbReference type="EMBL" id="JACHNF010000001">
    <property type="protein sequence ID" value="MBB5979628.1"/>
    <property type="molecule type" value="Genomic_DNA"/>
</dbReference>
<evidence type="ECO:0000313" key="4">
    <source>
        <dbReference type="Proteomes" id="UP000558997"/>
    </source>
</evidence>